<reference evidence="2 3" key="1">
    <citation type="submission" date="2020-10" db="EMBL/GenBank/DDBJ databases">
        <title>Bacillus sp. HD4P25, an endophyte from a halophyte.</title>
        <authorList>
            <person name="Sun J.-Q."/>
        </authorList>
    </citation>
    <scope>NUCLEOTIDE SEQUENCE [LARGE SCALE GENOMIC DNA]</scope>
    <source>
        <strain evidence="2 3">YIM 93174</strain>
    </source>
</reference>
<gene>
    <name evidence="1" type="primary">anmK</name>
    <name evidence="2" type="ORF">IMZ08_21205</name>
</gene>
<organism evidence="2 3">
    <name type="scientific">Litchfieldia luteola</name>
    <dbReference type="NCBI Taxonomy" id="682179"/>
    <lineage>
        <taxon>Bacteria</taxon>
        <taxon>Bacillati</taxon>
        <taxon>Bacillota</taxon>
        <taxon>Bacilli</taxon>
        <taxon>Bacillales</taxon>
        <taxon>Bacillaceae</taxon>
        <taxon>Litchfieldia</taxon>
    </lineage>
</organism>
<dbReference type="Proteomes" id="UP001516662">
    <property type="component" value="Unassembled WGS sequence"/>
</dbReference>
<proteinExistence type="inferred from homology"/>
<dbReference type="InterPro" id="IPR043129">
    <property type="entry name" value="ATPase_NBD"/>
</dbReference>
<dbReference type="CDD" id="cd24050">
    <property type="entry name" value="ASKHA_NBD_ANMK"/>
    <property type="match status" value="1"/>
</dbReference>
<sequence length="389" mass="41734">MEFLSAIHSKNKKLIVGLMSGTSLDGVDAALVEIEGYGKQTKVNLLGFETVAFTENEKNEILQLCNPETSSVDKICHMNVELGKKFSAAALHVISKAGKKPGDIDLISSHGQTIYHMPQVGATLQIGELAVISANTGCVTVGDFRPNDMAVGGQGAPLVPFVDYLLFHHRSIGRILLNVGGMSNITVIPTNSKEENILAFDTGPGNVLIDAIVTIGTNGNESFDSGGKYAQMGTVDTQWLQKLVDSDSFVHEAPPKSTGREYYTSDVARNLWLEGRARGLSFESIIATVTQFTVETIALNIEQCLKNEVDISEVLVGGGGVHNTFIMNALQKRLKQNVLSMEAINVSSDAKEAVAFAILGNEFIHGNTNNLPSATGAKRKTMMGKLVLP</sequence>
<dbReference type="PANTHER" id="PTHR30605">
    <property type="entry name" value="ANHYDRO-N-ACETYLMURAMIC ACID KINASE"/>
    <property type="match status" value="1"/>
</dbReference>
<keyword evidence="1" id="KW-0547">Nucleotide-binding</keyword>
<keyword evidence="1 2" id="KW-0418">Kinase</keyword>
<feature type="binding site" evidence="1">
    <location>
        <begin position="21"/>
        <end position="28"/>
    </location>
    <ligand>
        <name>ATP</name>
        <dbReference type="ChEBI" id="CHEBI:30616"/>
    </ligand>
</feature>
<dbReference type="HAMAP" id="MF_01270">
    <property type="entry name" value="AnhMurNAc_kinase"/>
    <property type="match status" value="1"/>
</dbReference>
<dbReference type="GO" id="GO:0016301">
    <property type="term" value="F:kinase activity"/>
    <property type="evidence" value="ECO:0007669"/>
    <property type="project" value="UniProtKB-KW"/>
</dbReference>
<evidence type="ECO:0000256" key="1">
    <source>
        <dbReference type="HAMAP-Rule" id="MF_01270"/>
    </source>
</evidence>
<dbReference type="Gene3D" id="3.30.420.40">
    <property type="match status" value="2"/>
</dbReference>
<comment type="function">
    <text evidence="1">Catalyzes the specific phosphorylation of 1,6-anhydro-N-acetylmuramic acid (anhMurNAc) with the simultaneous cleavage of the 1,6-anhydro ring, generating MurNAc-6-P. Is required for the utilization of anhMurNAc either imported from the medium or derived from its own cell wall murein, and thus plays a role in cell wall recycling.</text>
</comment>
<dbReference type="NCBIfam" id="NF007148">
    <property type="entry name" value="PRK09585.3-2"/>
    <property type="match status" value="1"/>
</dbReference>
<keyword evidence="1" id="KW-0119">Carbohydrate metabolism</keyword>
<comment type="catalytic activity">
    <reaction evidence="1">
        <text>1,6-anhydro-N-acetyl-beta-muramate + ATP + H2O = N-acetyl-D-muramate 6-phosphate + ADP + H(+)</text>
        <dbReference type="Rhea" id="RHEA:24952"/>
        <dbReference type="ChEBI" id="CHEBI:15377"/>
        <dbReference type="ChEBI" id="CHEBI:15378"/>
        <dbReference type="ChEBI" id="CHEBI:30616"/>
        <dbReference type="ChEBI" id="CHEBI:58690"/>
        <dbReference type="ChEBI" id="CHEBI:58722"/>
        <dbReference type="ChEBI" id="CHEBI:456216"/>
        <dbReference type="EC" id="2.7.1.170"/>
    </reaction>
</comment>
<dbReference type="Pfam" id="PF03702">
    <property type="entry name" value="AnmK"/>
    <property type="match status" value="1"/>
</dbReference>
<evidence type="ECO:0000313" key="2">
    <source>
        <dbReference type="EMBL" id="MBE4910560.1"/>
    </source>
</evidence>
<keyword evidence="1 2" id="KW-0808">Transferase</keyword>
<protein>
    <recommendedName>
        <fullName evidence="1">Anhydro-N-acetylmuramic acid kinase</fullName>
        <ecNumber evidence="1">2.7.1.170</ecNumber>
    </recommendedName>
    <alternativeName>
        <fullName evidence="1">AnhMurNAc kinase</fullName>
    </alternativeName>
</protein>
<comment type="similarity">
    <text evidence="1">Belongs to the anhydro-N-acetylmuramic acid kinase family.</text>
</comment>
<dbReference type="EMBL" id="JADCLJ010000025">
    <property type="protein sequence ID" value="MBE4910560.1"/>
    <property type="molecule type" value="Genomic_DNA"/>
</dbReference>
<accession>A0ABR9QPX6</accession>
<keyword evidence="1" id="KW-0067">ATP-binding</keyword>
<name>A0ABR9QPX6_9BACI</name>
<dbReference type="InterPro" id="IPR005338">
    <property type="entry name" value="Anhydro_N_Ac-Mur_kinase"/>
</dbReference>
<keyword evidence="3" id="KW-1185">Reference proteome</keyword>
<dbReference type="SUPFAM" id="SSF53067">
    <property type="entry name" value="Actin-like ATPase domain"/>
    <property type="match status" value="1"/>
</dbReference>
<comment type="caution">
    <text evidence="2">The sequence shown here is derived from an EMBL/GenBank/DDBJ whole genome shotgun (WGS) entry which is preliminary data.</text>
</comment>
<dbReference type="EC" id="2.7.1.170" evidence="1"/>
<comment type="pathway">
    <text evidence="1">Amino-sugar metabolism; 1,6-anhydro-N-acetylmuramate degradation.</text>
</comment>
<dbReference type="PANTHER" id="PTHR30605:SF0">
    <property type="entry name" value="ANHYDRO-N-ACETYLMURAMIC ACID KINASE"/>
    <property type="match status" value="1"/>
</dbReference>
<comment type="pathway">
    <text evidence="1">Cell wall biogenesis; peptidoglycan recycling.</text>
</comment>
<evidence type="ECO:0000313" key="3">
    <source>
        <dbReference type="Proteomes" id="UP001516662"/>
    </source>
</evidence>